<evidence type="ECO:0000256" key="3">
    <source>
        <dbReference type="ARBA" id="ARBA00005712"/>
    </source>
</evidence>
<dbReference type="GO" id="GO:0016787">
    <property type="term" value="F:hydrolase activity"/>
    <property type="evidence" value="ECO:0007669"/>
    <property type="project" value="UniProtKB-KW"/>
</dbReference>
<keyword evidence="5" id="KW-0406">Ion transport</keyword>
<dbReference type="SUPFAM" id="SSF51344">
    <property type="entry name" value="Epsilon subunit of F1F0-ATP synthase N-terminal domain"/>
    <property type="match status" value="1"/>
</dbReference>
<dbReference type="InterPro" id="IPR036771">
    <property type="entry name" value="ATPsynth_dsu/esu_N"/>
</dbReference>
<dbReference type="GO" id="GO:0046933">
    <property type="term" value="F:proton-transporting ATP synthase activity, rotational mechanism"/>
    <property type="evidence" value="ECO:0007669"/>
    <property type="project" value="InterPro"/>
</dbReference>
<evidence type="ECO:0000313" key="10">
    <source>
        <dbReference type="Proteomes" id="UP000019141"/>
    </source>
</evidence>
<keyword evidence="7" id="KW-0066">ATP synthesis</keyword>
<dbReference type="AlphaFoldDB" id="W4LLL6"/>
<dbReference type="InterPro" id="IPR001469">
    <property type="entry name" value="ATP_synth_F1_dsu/esu"/>
</dbReference>
<dbReference type="HOGENOM" id="CLU_149174_0_0_7"/>
<evidence type="ECO:0000256" key="7">
    <source>
        <dbReference type="ARBA" id="ARBA00023196"/>
    </source>
</evidence>
<dbReference type="NCBIfam" id="TIGR03166">
    <property type="entry name" value="alt_F1F0_F1_eps"/>
    <property type="match status" value="1"/>
</dbReference>
<dbReference type="InterPro" id="IPR020546">
    <property type="entry name" value="ATP_synth_F1_dsu/esu_N"/>
</dbReference>
<evidence type="ECO:0000256" key="4">
    <source>
        <dbReference type="ARBA" id="ARBA00022448"/>
    </source>
</evidence>
<dbReference type="CDD" id="cd12152">
    <property type="entry name" value="F1-ATPase_delta"/>
    <property type="match status" value="1"/>
</dbReference>
<keyword evidence="4" id="KW-0813">Transport</keyword>
<dbReference type="Pfam" id="PF02823">
    <property type="entry name" value="ATP-synt_DE_N"/>
    <property type="match status" value="1"/>
</dbReference>
<evidence type="ECO:0000256" key="2">
    <source>
        <dbReference type="ARBA" id="ARBA00004184"/>
    </source>
</evidence>
<dbReference type="GO" id="GO:0012505">
    <property type="term" value="C:endomembrane system"/>
    <property type="evidence" value="ECO:0007669"/>
    <property type="project" value="UniProtKB-SubCell"/>
</dbReference>
<evidence type="ECO:0000256" key="5">
    <source>
        <dbReference type="ARBA" id="ARBA00023065"/>
    </source>
</evidence>
<dbReference type="GO" id="GO:0045259">
    <property type="term" value="C:proton-transporting ATP synthase complex"/>
    <property type="evidence" value="ECO:0007669"/>
    <property type="project" value="UniProtKB-KW"/>
</dbReference>
<gene>
    <name evidence="9" type="ORF">ETSY1_19495</name>
</gene>
<dbReference type="EMBL" id="AZHW01000571">
    <property type="protein sequence ID" value="ETW98246.1"/>
    <property type="molecule type" value="Genomic_DNA"/>
</dbReference>
<comment type="caution">
    <text evidence="9">The sequence shown here is derived from an EMBL/GenBank/DDBJ whole genome shotgun (WGS) entry which is preliminary data.</text>
</comment>
<sequence>MRLKVITPTEVLIDTDVTKVIAEAENGAFCLLPRHVDFVATLVPSLLAFTSQTDTLQANPSQESRETVLAVDEGVLVKCGPEVMVSTRRAVQSPDLGQLRQAIEIEFRMLDEREAMARATLAKLEADTVRRFVKLGETVT</sequence>
<comment type="function">
    <text evidence="1">Produces ATP from ADP in the presence of a proton gradient across the membrane.</text>
</comment>
<evidence type="ECO:0000313" key="9">
    <source>
        <dbReference type="EMBL" id="ETW98246.1"/>
    </source>
</evidence>
<dbReference type="NCBIfam" id="NF004871">
    <property type="entry name" value="PRK06228.1"/>
    <property type="match status" value="1"/>
</dbReference>
<dbReference type="Proteomes" id="UP000019141">
    <property type="component" value="Unassembled WGS sequence"/>
</dbReference>
<comment type="similarity">
    <text evidence="3">Belongs to the ATPase epsilon chain family.</text>
</comment>
<evidence type="ECO:0000256" key="1">
    <source>
        <dbReference type="ARBA" id="ARBA00003543"/>
    </source>
</evidence>
<dbReference type="InterPro" id="IPR024037">
    <property type="entry name" value="Alt_ATP_synth_F1_esu"/>
</dbReference>
<feature type="domain" description="ATP synthase F1 complex delta/epsilon subunit N-terminal" evidence="8">
    <location>
        <begin position="1"/>
        <end position="90"/>
    </location>
</feature>
<evidence type="ECO:0000256" key="6">
    <source>
        <dbReference type="ARBA" id="ARBA00023136"/>
    </source>
</evidence>
<keyword evidence="7" id="KW-0139">CF(1)</keyword>
<organism evidence="9 10">
    <name type="scientific">Entotheonella factor</name>
    <dbReference type="NCBI Taxonomy" id="1429438"/>
    <lineage>
        <taxon>Bacteria</taxon>
        <taxon>Pseudomonadati</taxon>
        <taxon>Nitrospinota/Tectimicrobiota group</taxon>
        <taxon>Candidatus Tectimicrobiota</taxon>
        <taxon>Candidatus Entotheonellia</taxon>
        <taxon>Candidatus Entotheonellales</taxon>
        <taxon>Candidatus Entotheonellaceae</taxon>
        <taxon>Candidatus Entotheonella</taxon>
    </lineage>
</organism>
<evidence type="ECO:0000259" key="8">
    <source>
        <dbReference type="Pfam" id="PF02823"/>
    </source>
</evidence>
<dbReference type="Gene3D" id="2.60.15.10">
    <property type="entry name" value="F0F1 ATP synthase delta/epsilon subunit, N-terminal"/>
    <property type="match status" value="1"/>
</dbReference>
<dbReference type="EC" id="3.6.3.14" evidence="9"/>
<keyword evidence="10" id="KW-1185">Reference proteome</keyword>
<keyword evidence="9" id="KW-0378">Hydrolase</keyword>
<protein>
    <submittedName>
        <fullName evidence="9">F0F1 ATP synthase subunit epsilon</fullName>
        <ecNumber evidence="9">3.6.3.14</ecNumber>
    </submittedName>
</protein>
<proteinExistence type="inferred from homology"/>
<keyword evidence="6" id="KW-0472">Membrane</keyword>
<name>W4LLL6_ENTF1</name>
<reference evidence="9 10" key="1">
    <citation type="journal article" date="2014" name="Nature">
        <title>An environmental bacterial taxon with a large and distinct metabolic repertoire.</title>
        <authorList>
            <person name="Wilson M.C."/>
            <person name="Mori T."/>
            <person name="Ruckert C."/>
            <person name="Uria A.R."/>
            <person name="Helf M.J."/>
            <person name="Takada K."/>
            <person name="Gernert C."/>
            <person name="Steffens U.A."/>
            <person name="Heycke N."/>
            <person name="Schmitt S."/>
            <person name="Rinke C."/>
            <person name="Helfrich E.J."/>
            <person name="Brachmann A.O."/>
            <person name="Gurgui C."/>
            <person name="Wakimoto T."/>
            <person name="Kracht M."/>
            <person name="Crusemann M."/>
            <person name="Hentschel U."/>
            <person name="Abe I."/>
            <person name="Matsunaga S."/>
            <person name="Kalinowski J."/>
            <person name="Takeyama H."/>
            <person name="Piel J."/>
        </authorList>
    </citation>
    <scope>NUCLEOTIDE SEQUENCE [LARGE SCALE GENOMIC DNA]</scope>
    <source>
        <strain evidence="10">TSY1</strain>
    </source>
</reference>
<accession>W4LLL6</accession>
<comment type="subcellular location">
    <subcellularLocation>
        <location evidence="2">Endomembrane system</location>
        <topology evidence="2">Peripheral membrane protein</topology>
    </subcellularLocation>
</comment>